<dbReference type="Pfam" id="PF03486">
    <property type="entry name" value="HI0933_like"/>
    <property type="match status" value="1"/>
</dbReference>
<evidence type="ECO:0000259" key="5">
    <source>
        <dbReference type="Pfam" id="PF22780"/>
    </source>
</evidence>
<evidence type="ECO:0000313" key="7">
    <source>
        <dbReference type="Proteomes" id="UP001204144"/>
    </source>
</evidence>
<dbReference type="Gene3D" id="3.50.50.60">
    <property type="entry name" value="FAD/NAD(P)-binding domain"/>
    <property type="match status" value="1"/>
</dbReference>
<dbReference type="AlphaFoldDB" id="A0AAE3H422"/>
<name>A0AAE3H422_9BACT</name>
<reference evidence="6 7" key="1">
    <citation type="submission" date="2018-11" db="EMBL/GenBank/DDBJ databases">
        <title>Novel bacteria species description.</title>
        <authorList>
            <person name="Han J.-H."/>
        </authorList>
    </citation>
    <scope>NUCLEOTIDE SEQUENCE [LARGE SCALE GENOMIC DNA]</scope>
    <source>
        <strain evidence="6 7">KCTC23259</strain>
    </source>
</reference>
<comment type="caution">
    <text evidence="6">The sequence shown here is derived from an EMBL/GenBank/DDBJ whole genome shotgun (WGS) entry which is preliminary data.</text>
</comment>
<protein>
    <submittedName>
        <fullName evidence="6">NAD(P)/FAD-dependent oxidoreductase</fullName>
    </submittedName>
</protein>
<evidence type="ECO:0000256" key="1">
    <source>
        <dbReference type="ARBA" id="ARBA00001974"/>
    </source>
</evidence>
<dbReference type="Pfam" id="PF22780">
    <property type="entry name" value="HI0933_like_1st"/>
    <property type="match status" value="1"/>
</dbReference>
<dbReference type="SUPFAM" id="SSF51905">
    <property type="entry name" value="FAD/NAD(P)-binding domain"/>
    <property type="match status" value="1"/>
</dbReference>
<dbReference type="InterPro" id="IPR004792">
    <property type="entry name" value="BaiN-like"/>
</dbReference>
<organism evidence="6 7">
    <name type="scientific">Lacihabitans soyangensis</name>
    <dbReference type="NCBI Taxonomy" id="869394"/>
    <lineage>
        <taxon>Bacteria</taxon>
        <taxon>Pseudomonadati</taxon>
        <taxon>Bacteroidota</taxon>
        <taxon>Cytophagia</taxon>
        <taxon>Cytophagales</taxon>
        <taxon>Leadbetterellaceae</taxon>
        <taxon>Lacihabitans</taxon>
    </lineage>
</organism>
<evidence type="ECO:0000256" key="2">
    <source>
        <dbReference type="ARBA" id="ARBA00022630"/>
    </source>
</evidence>
<evidence type="ECO:0000259" key="4">
    <source>
        <dbReference type="Pfam" id="PF03486"/>
    </source>
</evidence>
<dbReference type="Gene3D" id="1.10.8.260">
    <property type="entry name" value="HI0933 insert domain-like"/>
    <property type="match status" value="1"/>
</dbReference>
<evidence type="ECO:0000313" key="6">
    <source>
        <dbReference type="EMBL" id="MCP9764518.1"/>
    </source>
</evidence>
<dbReference type="PANTHER" id="PTHR42887:SF2">
    <property type="entry name" value="OS12G0638800 PROTEIN"/>
    <property type="match status" value="1"/>
</dbReference>
<dbReference type="InterPro" id="IPR057661">
    <property type="entry name" value="RsdA/BaiN/AoA(So)_Rossmann"/>
</dbReference>
<dbReference type="RefSeq" id="WP_255038210.1">
    <property type="nucleotide sequence ID" value="NZ_RJUF01000174.1"/>
</dbReference>
<evidence type="ECO:0000256" key="3">
    <source>
        <dbReference type="ARBA" id="ARBA00022827"/>
    </source>
</evidence>
<comment type="cofactor">
    <cofactor evidence="1">
        <name>FAD</name>
        <dbReference type="ChEBI" id="CHEBI:57692"/>
    </cofactor>
</comment>
<sequence length="403" mass="45400">MLEFDFLVIGGGAAGYFAAINAAQNFPNIKVAILEKNREVLQKVKVSGGGRCNVTNAITEPIELIRNYPRGHEFLLEPFQRFGSKDVFTWFEKRGIRLKTEKDGRVFPESNSSQTIIDCFLYESKSIKLFTSERVENIVKNGSFWEVSTNSEKTFVAKNLLIATGSDKRIWEILTHLNFRIAPQAPSLFTFNIKDEKLNDLQGVSFPACSVKILNSTFEQSGPLLITHWGLSGPAILKLSAWAALELKAKDYAFRIDVNWLPELQKDKVLNEFRLNLEINPKRNVLANPMFGLTARFWKYICEKAGISEHQKWAETGKKHFQALAENLLSAKYEVNGKSTFKEEFVTAGGIDLSEIDPETFASKKYENLFFAGEILNIDAVTGGFNFQAAWTGGWHVAKGLSF</sequence>
<dbReference type="PRINTS" id="PR00411">
    <property type="entry name" value="PNDRDTASEI"/>
</dbReference>
<dbReference type="Proteomes" id="UP001204144">
    <property type="component" value="Unassembled WGS sequence"/>
</dbReference>
<dbReference type="InterPro" id="IPR023166">
    <property type="entry name" value="BaiN-like_dom_sf"/>
</dbReference>
<dbReference type="SUPFAM" id="SSF160996">
    <property type="entry name" value="HI0933 insert domain-like"/>
    <property type="match status" value="1"/>
</dbReference>
<accession>A0AAE3H422</accession>
<dbReference type="PRINTS" id="PR00368">
    <property type="entry name" value="FADPNR"/>
</dbReference>
<keyword evidence="3" id="KW-0274">FAD</keyword>
<dbReference type="NCBIfam" id="TIGR00275">
    <property type="entry name" value="aminoacetone oxidase family FAD-binding enzyme"/>
    <property type="match status" value="1"/>
</dbReference>
<dbReference type="Gene3D" id="2.40.30.10">
    <property type="entry name" value="Translation factors"/>
    <property type="match status" value="1"/>
</dbReference>
<dbReference type="PANTHER" id="PTHR42887">
    <property type="entry name" value="OS12G0638800 PROTEIN"/>
    <property type="match status" value="1"/>
</dbReference>
<dbReference type="EMBL" id="RJUF01000174">
    <property type="protein sequence ID" value="MCP9764518.1"/>
    <property type="molecule type" value="Genomic_DNA"/>
</dbReference>
<dbReference type="InterPro" id="IPR036188">
    <property type="entry name" value="FAD/NAD-bd_sf"/>
</dbReference>
<keyword evidence="7" id="KW-1185">Reference proteome</keyword>
<gene>
    <name evidence="6" type="ORF">EGI31_16380</name>
</gene>
<feature type="domain" description="RsdA/BaiN/AoA(So)-like Rossmann fold-like" evidence="4">
    <location>
        <begin position="5"/>
        <end position="399"/>
    </location>
</feature>
<dbReference type="InterPro" id="IPR055178">
    <property type="entry name" value="RsdA/BaiN/AoA(So)-like_dom"/>
</dbReference>
<keyword evidence="2" id="KW-0285">Flavoprotein</keyword>
<proteinExistence type="predicted"/>
<feature type="domain" description="RsdA/BaiN/AoA(So)-like insert" evidence="5">
    <location>
        <begin position="186"/>
        <end position="346"/>
    </location>
</feature>